<dbReference type="SUPFAM" id="SSF53901">
    <property type="entry name" value="Thiolase-like"/>
    <property type="match status" value="2"/>
</dbReference>
<keyword evidence="5" id="KW-0012">Acyltransferase</keyword>
<evidence type="ECO:0000313" key="5">
    <source>
        <dbReference type="EMBL" id="STO22127.1"/>
    </source>
</evidence>
<sequence>MNKVGFSSIGLHFPSIFLSVENLAKLRNVDPDKYTIGLGCRKISLCPENISVVELAVEAAKRALSRWGGTLDDIGLLAVGTESAPDMSRPLSAFVAEKLGIHGAVRSYEVKHACYGGTLAIRQALEWKLANIAPKKAALVIAADISLYKVGDPGEPTQGAGAVAFIIDTPDIAAIDSVSYPFSKPVFDFWRPENEPFPLVNGDFSLECYKKAARTCFKALCIDKNIEFANLFDVYKALCFHVPFPKMVKKAFADICLSSGIDPEQCEQLFLEKVNPTMEWNSLTGNSYTASLWVSVAKTLCGLHAGDQITAFSYGSGCGAELLVLRAGNLAAEGKWREDVNKDLENRKEINAETYMQMRRRDKKESHFVESLIKG</sequence>
<dbReference type="EMBL" id="UGGT01000001">
    <property type="protein sequence ID" value="STO22127.1"/>
    <property type="molecule type" value="Genomic_DNA"/>
</dbReference>
<organism evidence="5 6">
    <name type="scientific">Fluoribacter dumoffii</name>
    <dbReference type="NCBI Taxonomy" id="463"/>
    <lineage>
        <taxon>Bacteria</taxon>
        <taxon>Pseudomonadati</taxon>
        <taxon>Pseudomonadota</taxon>
        <taxon>Gammaproteobacteria</taxon>
        <taxon>Legionellales</taxon>
        <taxon>Legionellaceae</taxon>
        <taxon>Fluoribacter</taxon>
    </lineage>
</organism>
<reference evidence="5 6" key="1">
    <citation type="submission" date="2018-06" db="EMBL/GenBank/DDBJ databases">
        <authorList>
            <consortium name="Pathogen Informatics"/>
            <person name="Doyle S."/>
        </authorList>
    </citation>
    <scope>NUCLEOTIDE SEQUENCE [LARGE SCALE GENOMIC DNA]</scope>
    <source>
        <strain evidence="5 6">NCTC11370</strain>
    </source>
</reference>
<evidence type="ECO:0000259" key="3">
    <source>
        <dbReference type="Pfam" id="PF01154"/>
    </source>
</evidence>
<dbReference type="InterPro" id="IPR013746">
    <property type="entry name" value="HMG_CoA_synt_C_dom"/>
</dbReference>
<feature type="domain" description="Hydroxymethylglutaryl-coenzyme A synthase C-terminal" evidence="4">
    <location>
        <begin position="267"/>
        <end position="363"/>
    </location>
</feature>
<dbReference type="Pfam" id="PF01154">
    <property type="entry name" value="HMG_CoA_synt_N"/>
    <property type="match status" value="1"/>
</dbReference>
<dbReference type="Gene3D" id="3.40.47.10">
    <property type="match status" value="1"/>
</dbReference>
<accession>A0A377GBC0</accession>
<protein>
    <submittedName>
        <fullName evidence="5">Polyketide biosynthesis 3-hydroxy-3 -methylglutaryl-ACP synthase pksG</fullName>
        <ecNumber evidence="5">2.3.3.-</ecNumber>
    </submittedName>
</protein>
<dbReference type="GO" id="GO:0006084">
    <property type="term" value="P:acetyl-CoA metabolic process"/>
    <property type="evidence" value="ECO:0007669"/>
    <property type="project" value="InterPro"/>
</dbReference>
<dbReference type="Proteomes" id="UP000254554">
    <property type="component" value="Unassembled WGS sequence"/>
</dbReference>
<feature type="domain" description="Hydroxymethylglutaryl-coenzyme A synthase N-terminal" evidence="3">
    <location>
        <begin position="3"/>
        <end position="168"/>
    </location>
</feature>
<dbReference type="OrthoDB" id="9769523at2"/>
<feature type="domain" description="Hydroxymethylglutaryl-coenzyme A synthase C-terminal" evidence="4">
    <location>
        <begin position="178"/>
        <end position="257"/>
    </location>
</feature>
<dbReference type="STRING" id="1094715.GCA_000236165_02059"/>
<name>A0A377GBC0_9GAMM</name>
<dbReference type="InterPro" id="IPR013528">
    <property type="entry name" value="HMG_CoA_synth_N"/>
</dbReference>
<dbReference type="InterPro" id="IPR016039">
    <property type="entry name" value="Thiolase-like"/>
</dbReference>
<dbReference type="CDD" id="cd00827">
    <property type="entry name" value="init_cond_enzymes"/>
    <property type="match status" value="1"/>
</dbReference>
<evidence type="ECO:0000256" key="1">
    <source>
        <dbReference type="ARBA" id="ARBA00007061"/>
    </source>
</evidence>
<dbReference type="PANTHER" id="PTHR43323">
    <property type="entry name" value="3-HYDROXY-3-METHYLGLUTARYL COENZYME A SYNTHASE"/>
    <property type="match status" value="1"/>
</dbReference>
<gene>
    <name evidence="5" type="primary">pksG</name>
    <name evidence="5" type="ORF">NCTC11370_02212</name>
</gene>
<keyword evidence="2 5" id="KW-0808">Transferase</keyword>
<proteinExistence type="inferred from homology"/>
<dbReference type="GO" id="GO:0004421">
    <property type="term" value="F:hydroxymethylglutaryl-CoA synthase activity"/>
    <property type="evidence" value="ECO:0007669"/>
    <property type="project" value="InterPro"/>
</dbReference>
<evidence type="ECO:0000256" key="2">
    <source>
        <dbReference type="ARBA" id="ARBA00022679"/>
    </source>
</evidence>
<dbReference type="Pfam" id="PF08540">
    <property type="entry name" value="HMG_CoA_synt_C"/>
    <property type="match status" value="2"/>
</dbReference>
<dbReference type="PANTHER" id="PTHR43323:SF2">
    <property type="entry name" value="HYDROXYMETHYLGLUTARYL-COA SYNTHASE"/>
    <property type="match status" value="1"/>
</dbReference>
<dbReference type="AlphaFoldDB" id="A0A377GBC0"/>
<dbReference type="RefSeq" id="WP_010654240.1">
    <property type="nucleotide sequence ID" value="NZ_JAPHOO010000001.1"/>
</dbReference>
<dbReference type="GeneID" id="93292985"/>
<evidence type="ECO:0000313" key="6">
    <source>
        <dbReference type="Proteomes" id="UP000254554"/>
    </source>
</evidence>
<evidence type="ECO:0000259" key="4">
    <source>
        <dbReference type="Pfam" id="PF08540"/>
    </source>
</evidence>
<dbReference type="EC" id="2.3.3.-" evidence="5"/>
<comment type="similarity">
    <text evidence="1">Belongs to the thiolase-like superfamily. HMG-CoA synthase family.</text>
</comment>
<keyword evidence="6" id="KW-1185">Reference proteome</keyword>